<feature type="region of interest" description="Disordered" evidence="1">
    <location>
        <begin position="174"/>
        <end position="241"/>
    </location>
</feature>
<evidence type="ECO:0000313" key="2">
    <source>
        <dbReference type="EMBL" id="KAF3597045.1"/>
    </source>
</evidence>
<accession>A0ABQ7EKJ9</accession>
<dbReference type="EMBL" id="QGKV02000299">
    <property type="protein sequence ID" value="KAF3597045.1"/>
    <property type="molecule type" value="Genomic_DNA"/>
</dbReference>
<proteinExistence type="predicted"/>
<feature type="compositionally biased region" description="Polar residues" evidence="1">
    <location>
        <begin position="226"/>
        <end position="236"/>
    </location>
</feature>
<keyword evidence="3" id="KW-1185">Reference proteome</keyword>
<evidence type="ECO:0000256" key="1">
    <source>
        <dbReference type="SAM" id="MobiDB-lite"/>
    </source>
</evidence>
<feature type="compositionally biased region" description="Low complexity" evidence="1">
    <location>
        <begin position="209"/>
        <end position="221"/>
    </location>
</feature>
<protein>
    <recommendedName>
        <fullName evidence="4">Replication factor A C-terminal domain-containing protein</fullName>
    </recommendedName>
</protein>
<name>A0ABQ7EKJ9_BRACR</name>
<evidence type="ECO:0000313" key="3">
    <source>
        <dbReference type="Proteomes" id="UP000266723"/>
    </source>
</evidence>
<evidence type="ECO:0008006" key="4">
    <source>
        <dbReference type="Google" id="ProtNLM"/>
    </source>
</evidence>
<comment type="caution">
    <text evidence="2">The sequence shown here is derived from an EMBL/GenBank/DDBJ whole genome shotgun (WGS) entry which is preliminary data.</text>
</comment>
<dbReference type="Proteomes" id="UP000266723">
    <property type="component" value="Unassembled WGS sequence"/>
</dbReference>
<dbReference type="InterPro" id="IPR012340">
    <property type="entry name" value="NA-bd_OB-fold"/>
</dbReference>
<gene>
    <name evidence="2" type="ORF">DY000_02021922</name>
</gene>
<sequence>MLPTMAVLKRSVTRRFVSNLRLELVWRNTGNNPDPPLLRGYAKVEPMSISKLNEFIIAAEPQIEIEFVRTGRVTGIKMDKGWCYVSFSRYRMQMSIADDTDEGLFVAFDGEMKKLHNMHTYEAGHLMAGEGVNVEETQPPPFIADIVGKTYRFQVRVDMNNFTANHQTFTISRMNKRVTDGDDDDGEDLPGNTSSLPNVGIEGNERVETSSAGTSSSGPATKKPLLSTSGQEGTKSLSEHDGVSRFAMLVLSYRENGFELKA</sequence>
<organism evidence="2 3">
    <name type="scientific">Brassica cretica</name>
    <name type="common">Mustard</name>
    <dbReference type="NCBI Taxonomy" id="69181"/>
    <lineage>
        <taxon>Eukaryota</taxon>
        <taxon>Viridiplantae</taxon>
        <taxon>Streptophyta</taxon>
        <taxon>Embryophyta</taxon>
        <taxon>Tracheophyta</taxon>
        <taxon>Spermatophyta</taxon>
        <taxon>Magnoliopsida</taxon>
        <taxon>eudicotyledons</taxon>
        <taxon>Gunneridae</taxon>
        <taxon>Pentapetalae</taxon>
        <taxon>rosids</taxon>
        <taxon>malvids</taxon>
        <taxon>Brassicales</taxon>
        <taxon>Brassicaceae</taxon>
        <taxon>Brassiceae</taxon>
        <taxon>Brassica</taxon>
    </lineage>
</organism>
<dbReference type="Gene3D" id="2.40.50.140">
    <property type="entry name" value="Nucleic acid-binding proteins"/>
    <property type="match status" value="1"/>
</dbReference>
<reference evidence="2 3" key="1">
    <citation type="journal article" date="2020" name="BMC Genomics">
        <title>Intraspecific diversification of the crop wild relative Brassica cretica Lam. using demographic model selection.</title>
        <authorList>
            <person name="Kioukis A."/>
            <person name="Michalopoulou V.A."/>
            <person name="Briers L."/>
            <person name="Pirintsos S."/>
            <person name="Studholme D.J."/>
            <person name="Pavlidis P."/>
            <person name="Sarris P.F."/>
        </authorList>
    </citation>
    <scope>NUCLEOTIDE SEQUENCE [LARGE SCALE GENOMIC DNA]</scope>
    <source>
        <strain evidence="3">cv. PFS-1207/04</strain>
    </source>
</reference>
<dbReference type="SUPFAM" id="SSF50249">
    <property type="entry name" value="Nucleic acid-binding proteins"/>
    <property type="match status" value="1"/>
</dbReference>